<dbReference type="InterPro" id="IPR050713">
    <property type="entry name" value="RTP_Phos/Ushers"/>
</dbReference>
<dbReference type="Proteomes" id="UP000605970">
    <property type="component" value="Unassembled WGS sequence"/>
</dbReference>
<dbReference type="FunFam" id="3.90.190.10:FF:000088">
    <property type="entry name" value="Receptor protein-tyrosine phosphatase LAR"/>
    <property type="match status" value="1"/>
</dbReference>
<keyword evidence="4" id="KW-0378">Hydrolase</keyword>
<proteinExistence type="predicted"/>
<keyword evidence="7 9" id="KW-0472">Membrane</keyword>
<dbReference type="EMBL" id="JABEBT010000111">
    <property type="protein sequence ID" value="KAF7632155.1"/>
    <property type="molecule type" value="Genomic_DNA"/>
</dbReference>
<evidence type="ECO:0000256" key="8">
    <source>
        <dbReference type="ARBA" id="ARBA00023180"/>
    </source>
</evidence>
<dbReference type="GO" id="GO:0016020">
    <property type="term" value="C:membrane"/>
    <property type="evidence" value="ECO:0007669"/>
    <property type="project" value="UniProtKB-SubCell"/>
</dbReference>
<evidence type="ECO:0000313" key="13">
    <source>
        <dbReference type="EMBL" id="KAF7632155.1"/>
    </source>
</evidence>
<dbReference type="Pfam" id="PF00102">
    <property type="entry name" value="Y_phosphatase"/>
    <property type="match status" value="1"/>
</dbReference>
<evidence type="ECO:0000259" key="12">
    <source>
        <dbReference type="PROSITE" id="PS50853"/>
    </source>
</evidence>
<dbReference type="InterPro" id="IPR000242">
    <property type="entry name" value="PTP_cat"/>
</dbReference>
<dbReference type="PRINTS" id="PR00700">
    <property type="entry name" value="PRTYPHPHTASE"/>
</dbReference>
<dbReference type="SMART" id="SM00194">
    <property type="entry name" value="PTPc"/>
    <property type="match status" value="1"/>
</dbReference>
<feature type="domain" description="Fibronectin type-III" evidence="12">
    <location>
        <begin position="196"/>
        <end position="291"/>
    </location>
</feature>
<name>A0A8S9ZFU6_9BILA</name>
<dbReference type="PANTHER" id="PTHR46957">
    <property type="entry name" value="CYTOKINE RECEPTOR"/>
    <property type="match status" value="1"/>
</dbReference>
<comment type="subcellular location">
    <subcellularLocation>
        <location evidence="1">Membrane</location>
        <topology evidence="1">Single-pass type I membrane protein</topology>
    </subcellularLocation>
</comment>
<dbReference type="SMART" id="SM00060">
    <property type="entry name" value="FN3"/>
    <property type="match status" value="5"/>
</dbReference>
<evidence type="ECO:0000256" key="9">
    <source>
        <dbReference type="SAM" id="Phobius"/>
    </source>
</evidence>
<evidence type="ECO:0000259" key="10">
    <source>
        <dbReference type="PROSITE" id="PS50055"/>
    </source>
</evidence>
<comment type="caution">
    <text evidence="13">The sequence shown here is derived from an EMBL/GenBank/DDBJ whole genome shotgun (WGS) entry which is preliminary data.</text>
</comment>
<evidence type="ECO:0000259" key="11">
    <source>
        <dbReference type="PROSITE" id="PS50056"/>
    </source>
</evidence>
<keyword evidence="8" id="KW-0325">Glycoprotein</keyword>
<protein>
    <recommendedName>
        <fullName evidence="15">Protein-tyrosine-phosphatase</fullName>
    </recommendedName>
</protein>
<feature type="transmembrane region" description="Helical" evidence="9">
    <location>
        <begin position="826"/>
        <end position="848"/>
    </location>
</feature>
<dbReference type="InterPro" id="IPR013783">
    <property type="entry name" value="Ig-like_fold"/>
</dbReference>
<dbReference type="InterPro" id="IPR036116">
    <property type="entry name" value="FN3_sf"/>
</dbReference>
<keyword evidence="2 9" id="KW-0812">Transmembrane</keyword>
<feature type="transmembrane region" description="Helical" evidence="9">
    <location>
        <begin position="54"/>
        <end position="73"/>
    </location>
</feature>
<evidence type="ECO:0000313" key="14">
    <source>
        <dbReference type="Proteomes" id="UP000605970"/>
    </source>
</evidence>
<sequence>MKAAYFINKPSTSKLENSSIEAAYPIFTNNSYNFFQEYFSFIKLKFIGLRRLQINEIFFCLPKLLLLLFLILFHNNKLINAYSDHVPPPPRNVQVIQMNSSTVKVTWQPPDDEQSEVFGYNVYKFQIVNEAFVNNLRRAIAIVDRNKLYAHLNDLEPNTEYAIRVAAFNMKGDGELSQLTKQSRILTGGKPPSPPRPQSISLVSEIKPIKARVEWLPPSHTYNLPLKNYILWWKSTQMETFHKIQLPPNELSFVLNNLYNGQEYQINIAALNEVGLSENATEQLITPTGIPDGEPLNIRYTIFKDKLSLLWDPPYWTNRNGNITHYEVELIHLNSATASSIRRNVSSQTAIFDIDPSQSYEFRIAAATSKGTSTAIQPPKNVRIQTISETSVVVQWDFDDTLDSSEAGQPDGFLVKYLPEPMIARESAGMDKWRNQPVMDPKARYLEIGRLITQKSYSFCVLAMKQRRLGPCSDPPVTLLGPLRPTNVVQNLRLDYKTSISVQIRWDFDELTSTQKIGFYLKQMGQKSYLDQDLVEKSMVSPQFEKRVNGSERQLFLANLRPYMNYTLQLGVYSLEDGRHYWPRELQVQTDPRGPPFVEAPEFIQSDGPNTAQFRLSPASEEYGIISHYWLIVIPANNNRSKEAVTNADKGQLQIATRDFRTARTLQLQQLTINSASKNLNQQQHRQRRMQLSPVYFKQKHPHRKRRHQHIDEQKPLDGVYIAAQISSSEMQRLYRDELTFTLGDGLEYEGFTNFPLDPQVQFYHLMSRAFARDEGWKRDDHRPPLQEPQSKIYTDSALSDPFATRVPSLFTGGGSMRGGGLMFPLLAAGITFFVIAVLIGMLLLWWLRCKKTPNNPIRSSTNSIHKTPLDLPTKVNGHGTNGILPTETNKLLLGMDQDGRPVLDYVGNVENGCDDLSPDGGILYSTTCQRQPPALISSTGISPNSIRDSTNIYGGLINNGNAHLSLSQQRSSNINAIMPIPLTEFATHIERQKINNNRGFIQEFESIDTGQQFTWENSTMEVNKHKNRYANVVAYDHSRVILPSDDDLDSCEEQLPGNDYINANYIDGYDRPKAYIATQGPLPETFADFWRMVWEERSYTIVVLTRLEERSRSKCDQYWPSRGSSLYGNYKVTLMETTELAHYCLRTLRIENTRHRNEPGRDIQHCQFTAWPDHGVPIHPTPFLMFLKRVKALNPVQAGPIITHCSAGIGRTGAFIVIDIQLERLRYENSLDVYGCVKAIRSQRQYMVQTDDQYIFIHDALLDAAQSGSTEIPNSKLLQHVQTLSRPQLHSEYTGIDIEFNTLMSLRVPKCFRANVANASYNINKNVKMSVVPWDFNRVELPSQFQNGDEG</sequence>
<organism evidence="13 14">
    <name type="scientific">Meloidogyne graminicola</name>
    <dbReference type="NCBI Taxonomy" id="189291"/>
    <lineage>
        <taxon>Eukaryota</taxon>
        <taxon>Metazoa</taxon>
        <taxon>Ecdysozoa</taxon>
        <taxon>Nematoda</taxon>
        <taxon>Chromadorea</taxon>
        <taxon>Rhabditida</taxon>
        <taxon>Tylenchina</taxon>
        <taxon>Tylenchomorpha</taxon>
        <taxon>Tylenchoidea</taxon>
        <taxon>Meloidogynidae</taxon>
        <taxon>Meloidogyninae</taxon>
        <taxon>Meloidogyne</taxon>
    </lineage>
</organism>
<dbReference type="PROSITE" id="PS50056">
    <property type="entry name" value="TYR_PHOSPHATASE_2"/>
    <property type="match status" value="1"/>
</dbReference>
<keyword evidence="14" id="KW-1185">Reference proteome</keyword>
<dbReference type="SUPFAM" id="SSF52799">
    <property type="entry name" value="(Phosphotyrosine protein) phosphatases II"/>
    <property type="match status" value="1"/>
</dbReference>
<dbReference type="PROSITE" id="PS50055">
    <property type="entry name" value="TYR_PHOSPHATASE_PTP"/>
    <property type="match status" value="1"/>
</dbReference>
<dbReference type="OrthoDB" id="10253954at2759"/>
<dbReference type="InterPro" id="IPR029021">
    <property type="entry name" value="Prot-tyrosine_phosphatase-like"/>
</dbReference>
<dbReference type="Gene3D" id="2.60.40.10">
    <property type="entry name" value="Immunoglobulins"/>
    <property type="match status" value="4"/>
</dbReference>
<dbReference type="InterPro" id="IPR003595">
    <property type="entry name" value="Tyr_Pase_cat"/>
</dbReference>
<dbReference type="InterPro" id="IPR003961">
    <property type="entry name" value="FN3_dom"/>
</dbReference>
<dbReference type="Gene3D" id="3.90.190.10">
    <property type="entry name" value="Protein tyrosine phosphatase superfamily"/>
    <property type="match status" value="1"/>
</dbReference>
<feature type="domain" description="Tyrosine specific protein phosphatases" evidence="11">
    <location>
        <begin position="1185"/>
        <end position="1256"/>
    </location>
</feature>
<evidence type="ECO:0000256" key="1">
    <source>
        <dbReference type="ARBA" id="ARBA00004479"/>
    </source>
</evidence>
<keyword evidence="3" id="KW-0732">Signal</keyword>
<dbReference type="InterPro" id="IPR000387">
    <property type="entry name" value="Tyr_Pase_dom"/>
</dbReference>
<feature type="domain" description="Fibronectin type-III" evidence="12">
    <location>
        <begin position="89"/>
        <end position="192"/>
    </location>
</feature>
<gene>
    <name evidence="13" type="ORF">Mgra_00008468</name>
</gene>
<keyword evidence="5" id="KW-0904">Protein phosphatase</keyword>
<accession>A0A8S9ZFU6</accession>
<dbReference type="SUPFAM" id="SSF49265">
    <property type="entry name" value="Fibronectin type III"/>
    <property type="match status" value="3"/>
</dbReference>
<evidence type="ECO:0000256" key="2">
    <source>
        <dbReference type="ARBA" id="ARBA00022692"/>
    </source>
</evidence>
<dbReference type="PROSITE" id="PS50853">
    <property type="entry name" value="FN3"/>
    <property type="match status" value="3"/>
</dbReference>
<dbReference type="PANTHER" id="PTHR46957:SF6">
    <property type="entry name" value="PROTEIN-TYROSINE-PHOSPHATASE"/>
    <property type="match status" value="1"/>
</dbReference>
<dbReference type="SMART" id="SM00404">
    <property type="entry name" value="PTPc_motif"/>
    <property type="match status" value="1"/>
</dbReference>
<keyword evidence="6 9" id="KW-1133">Transmembrane helix</keyword>
<dbReference type="GO" id="GO:0004725">
    <property type="term" value="F:protein tyrosine phosphatase activity"/>
    <property type="evidence" value="ECO:0007669"/>
    <property type="project" value="InterPro"/>
</dbReference>
<feature type="domain" description="Tyrosine-protein phosphatase" evidence="10">
    <location>
        <begin position="1001"/>
        <end position="1265"/>
    </location>
</feature>
<evidence type="ECO:0000256" key="6">
    <source>
        <dbReference type="ARBA" id="ARBA00022989"/>
    </source>
</evidence>
<evidence type="ECO:0000256" key="4">
    <source>
        <dbReference type="ARBA" id="ARBA00022801"/>
    </source>
</evidence>
<dbReference type="CDD" id="cd00063">
    <property type="entry name" value="FN3"/>
    <property type="match status" value="4"/>
</dbReference>
<dbReference type="Pfam" id="PF00041">
    <property type="entry name" value="fn3"/>
    <property type="match status" value="3"/>
</dbReference>
<evidence type="ECO:0000256" key="3">
    <source>
        <dbReference type="ARBA" id="ARBA00022729"/>
    </source>
</evidence>
<reference evidence="13" key="1">
    <citation type="journal article" date="2020" name="Ecol. Evol.">
        <title>Genome structure and content of the rice root-knot nematode (Meloidogyne graminicola).</title>
        <authorList>
            <person name="Phan N.T."/>
            <person name="Danchin E.G.J."/>
            <person name="Klopp C."/>
            <person name="Perfus-Barbeoch L."/>
            <person name="Kozlowski D.K."/>
            <person name="Koutsovoulos G.D."/>
            <person name="Lopez-Roques C."/>
            <person name="Bouchez O."/>
            <person name="Zahm M."/>
            <person name="Besnard G."/>
            <person name="Bellafiore S."/>
        </authorList>
    </citation>
    <scope>NUCLEOTIDE SEQUENCE</scope>
    <source>
        <strain evidence="13">VN-18</strain>
    </source>
</reference>
<evidence type="ECO:0000256" key="7">
    <source>
        <dbReference type="ARBA" id="ARBA00023136"/>
    </source>
</evidence>
<feature type="domain" description="Fibronectin type-III" evidence="12">
    <location>
        <begin position="378"/>
        <end position="483"/>
    </location>
</feature>
<evidence type="ECO:0000256" key="5">
    <source>
        <dbReference type="ARBA" id="ARBA00022912"/>
    </source>
</evidence>
<evidence type="ECO:0008006" key="15">
    <source>
        <dbReference type="Google" id="ProtNLM"/>
    </source>
</evidence>